<protein>
    <submittedName>
        <fullName evidence="7">ErfK/YbiS/YcfS/YnhG family protein</fullName>
    </submittedName>
</protein>
<name>A0A1W1BHT2_9ZZZZ</name>
<evidence type="ECO:0000259" key="6">
    <source>
        <dbReference type="PROSITE" id="PS52029"/>
    </source>
</evidence>
<keyword evidence="5" id="KW-0961">Cell wall biogenesis/degradation</keyword>
<dbReference type="SUPFAM" id="SSF141523">
    <property type="entry name" value="L,D-transpeptidase catalytic domain-like"/>
    <property type="match status" value="1"/>
</dbReference>
<dbReference type="Gene3D" id="2.40.440.10">
    <property type="entry name" value="L,D-transpeptidase catalytic domain-like"/>
    <property type="match status" value="1"/>
</dbReference>
<dbReference type="PANTHER" id="PTHR36699">
    <property type="entry name" value="LD-TRANSPEPTIDASE"/>
    <property type="match status" value="1"/>
</dbReference>
<dbReference type="UniPathway" id="UPA00219"/>
<evidence type="ECO:0000256" key="2">
    <source>
        <dbReference type="ARBA" id="ARBA00022679"/>
    </source>
</evidence>
<accession>A0A1W1BHT2</accession>
<sequence length="191" mass="22147">MRYIIYIFIVFLFGCSSFNYDDYPTNSKVNGKYYNTRECRKELSLGNDIIEDRTIDKIIVYKSKREMELYKDDTIIDTIPISLGKNPIGHKIRRGDNKTPEGQYWINRKKCSRKYYKALGISYPTSKDKREGVDAGGGIMIHAQLPWNADGKGDEYTLSKDWTQGCIAVTNKSMNKLWYGIRKGTLIIIKR</sequence>
<organism evidence="7">
    <name type="scientific">hydrothermal vent metagenome</name>
    <dbReference type="NCBI Taxonomy" id="652676"/>
    <lineage>
        <taxon>unclassified sequences</taxon>
        <taxon>metagenomes</taxon>
        <taxon>ecological metagenomes</taxon>
    </lineage>
</organism>
<dbReference type="EMBL" id="FPHG01000018">
    <property type="protein sequence ID" value="SFV53039.1"/>
    <property type="molecule type" value="Genomic_DNA"/>
</dbReference>
<gene>
    <name evidence="7" type="ORF">MNB_SV-9-831</name>
</gene>
<keyword evidence="3" id="KW-0133">Cell shape</keyword>
<evidence type="ECO:0000256" key="3">
    <source>
        <dbReference type="ARBA" id="ARBA00022960"/>
    </source>
</evidence>
<dbReference type="GO" id="GO:0009252">
    <property type="term" value="P:peptidoglycan biosynthetic process"/>
    <property type="evidence" value="ECO:0007669"/>
    <property type="project" value="UniProtKB-UniPathway"/>
</dbReference>
<keyword evidence="4" id="KW-0573">Peptidoglycan synthesis</keyword>
<dbReference type="GO" id="GO:0008360">
    <property type="term" value="P:regulation of cell shape"/>
    <property type="evidence" value="ECO:0007669"/>
    <property type="project" value="UniProtKB-KW"/>
</dbReference>
<feature type="domain" description="L,D-TPase catalytic" evidence="6">
    <location>
        <begin position="56"/>
        <end position="190"/>
    </location>
</feature>
<evidence type="ECO:0000313" key="7">
    <source>
        <dbReference type="EMBL" id="SFV53039.1"/>
    </source>
</evidence>
<dbReference type="GO" id="GO:0071555">
    <property type="term" value="P:cell wall organization"/>
    <property type="evidence" value="ECO:0007669"/>
    <property type="project" value="UniProtKB-KW"/>
</dbReference>
<dbReference type="PANTHER" id="PTHR36699:SF1">
    <property type="entry name" value="L,D-TRANSPEPTIDASE YAFK-RELATED"/>
    <property type="match status" value="1"/>
</dbReference>
<dbReference type="GO" id="GO:0016740">
    <property type="term" value="F:transferase activity"/>
    <property type="evidence" value="ECO:0007669"/>
    <property type="project" value="UniProtKB-KW"/>
</dbReference>
<evidence type="ECO:0000256" key="4">
    <source>
        <dbReference type="ARBA" id="ARBA00022984"/>
    </source>
</evidence>
<reference evidence="7" key="1">
    <citation type="submission" date="2016-10" db="EMBL/GenBank/DDBJ databases">
        <authorList>
            <person name="de Groot N.N."/>
        </authorList>
    </citation>
    <scope>NUCLEOTIDE SEQUENCE</scope>
</reference>
<keyword evidence="2" id="KW-0808">Transferase</keyword>
<evidence type="ECO:0000256" key="5">
    <source>
        <dbReference type="ARBA" id="ARBA00023316"/>
    </source>
</evidence>
<dbReference type="CDD" id="cd16913">
    <property type="entry name" value="YkuD_like"/>
    <property type="match status" value="1"/>
</dbReference>
<dbReference type="InterPro" id="IPR005490">
    <property type="entry name" value="LD_TPept_cat_dom"/>
</dbReference>
<dbReference type="AlphaFoldDB" id="A0A1W1BHT2"/>
<dbReference type="PROSITE" id="PS51257">
    <property type="entry name" value="PROKAR_LIPOPROTEIN"/>
    <property type="match status" value="1"/>
</dbReference>
<proteinExistence type="predicted"/>
<dbReference type="PROSITE" id="PS52029">
    <property type="entry name" value="LD_TPASE"/>
    <property type="match status" value="1"/>
</dbReference>
<dbReference type="InterPro" id="IPR038063">
    <property type="entry name" value="Transpep_catalytic_dom"/>
</dbReference>
<evidence type="ECO:0000256" key="1">
    <source>
        <dbReference type="ARBA" id="ARBA00004752"/>
    </source>
</evidence>
<comment type="pathway">
    <text evidence="1">Cell wall biogenesis; peptidoglycan biosynthesis.</text>
</comment>
<dbReference type="Pfam" id="PF03734">
    <property type="entry name" value="YkuD"/>
    <property type="match status" value="1"/>
</dbReference>